<dbReference type="EMBL" id="CAMXCT030001468">
    <property type="protein sequence ID" value="CAL4777678.1"/>
    <property type="molecule type" value="Genomic_DNA"/>
</dbReference>
<dbReference type="EMBL" id="CAMXCT010001468">
    <property type="protein sequence ID" value="CAI3990366.1"/>
    <property type="molecule type" value="Genomic_DNA"/>
</dbReference>
<sequence length="145" mass="16245">MPGNTGFYYASIRKVKLLSVLWDAVLKAGPWRCFKAAGELGVECRLKPNLDGQPNFWSALRRLRKSLAPPCFRICRGDAGQDGQCNVTAEEEILDYCEMDPFEHRTGWGHRDDKGPVSYHANFKVGRKPKIAALTGMGVWQPTCT</sequence>
<keyword evidence="3" id="KW-1185">Reference proteome</keyword>
<protein>
    <submittedName>
        <fullName evidence="1">Uncharacterized protein</fullName>
    </submittedName>
</protein>
<gene>
    <name evidence="1" type="ORF">C1SCF055_LOCUS17362</name>
</gene>
<dbReference type="Proteomes" id="UP001152797">
    <property type="component" value="Unassembled WGS sequence"/>
</dbReference>
<organism evidence="1">
    <name type="scientific">Cladocopium goreaui</name>
    <dbReference type="NCBI Taxonomy" id="2562237"/>
    <lineage>
        <taxon>Eukaryota</taxon>
        <taxon>Sar</taxon>
        <taxon>Alveolata</taxon>
        <taxon>Dinophyceae</taxon>
        <taxon>Suessiales</taxon>
        <taxon>Symbiodiniaceae</taxon>
        <taxon>Cladocopium</taxon>
    </lineage>
</organism>
<comment type="caution">
    <text evidence="1">The sequence shown here is derived from an EMBL/GenBank/DDBJ whole genome shotgun (WGS) entry which is preliminary data.</text>
</comment>
<name>A0A9P1FW59_9DINO</name>
<dbReference type="AlphaFoldDB" id="A0A9P1FW59"/>
<dbReference type="EMBL" id="CAMXCT020001468">
    <property type="protein sequence ID" value="CAL1143741.1"/>
    <property type="molecule type" value="Genomic_DNA"/>
</dbReference>
<accession>A0A9P1FW59</accession>
<evidence type="ECO:0000313" key="1">
    <source>
        <dbReference type="EMBL" id="CAI3990366.1"/>
    </source>
</evidence>
<evidence type="ECO:0000313" key="3">
    <source>
        <dbReference type="Proteomes" id="UP001152797"/>
    </source>
</evidence>
<evidence type="ECO:0000313" key="2">
    <source>
        <dbReference type="EMBL" id="CAL1143741.1"/>
    </source>
</evidence>
<proteinExistence type="predicted"/>
<reference evidence="2" key="2">
    <citation type="submission" date="2024-04" db="EMBL/GenBank/DDBJ databases">
        <authorList>
            <person name="Chen Y."/>
            <person name="Shah S."/>
            <person name="Dougan E. K."/>
            <person name="Thang M."/>
            <person name="Chan C."/>
        </authorList>
    </citation>
    <scope>NUCLEOTIDE SEQUENCE [LARGE SCALE GENOMIC DNA]</scope>
</reference>
<reference evidence="1" key="1">
    <citation type="submission" date="2022-10" db="EMBL/GenBank/DDBJ databases">
        <authorList>
            <person name="Chen Y."/>
            <person name="Dougan E. K."/>
            <person name="Chan C."/>
            <person name="Rhodes N."/>
            <person name="Thang M."/>
        </authorList>
    </citation>
    <scope>NUCLEOTIDE SEQUENCE</scope>
</reference>